<dbReference type="SUPFAM" id="SSF102829">
    <property type="entry name" value="Cell division protein ZapA-like"/>
    <property type="match status" value="1"/>
</dbReference>
<name>A0A5B8S5M7_9SPHN</name>
<dbReference type="RefSeq" id="WP_147090968.1">
    <property type="nucleotide sequence ID" value="NZ_BAABJD010000002.1"/>
</dbReference>
<organism evidence="1 2">
    <name type="scientific">Novosphingobium ginsenosidimutans</name>
    <dbReference type="NCBI Taxonomy" id="1176536"/>
    <lineage>
        <taxon>Bacteria</taxon>
        <taxon>Pseudomonadati</taxon>
        <taxon>Pseudomonadota</taxon>
        <taxon>Alphaproteobacteria</taxon>
        <taxon>Sphingomonadales</taxon>
        <taxon>Sphingomonadaceae</taxon>
        <taxon>Novosphingobium</taxon>
    </lineage>
</organism>
<dbReference type="EMBL" id="CP042345">
    <property type="protein sequence ID" value="QEA16889.1"/>
    <property type="molecule type" value="Genomic_DNA"/>
</dbReference>
<gene>
    <name evidence="1" type="ORF">FRF71_12550</name>
</gene>
<keyword evidence="1" id="KW-0132">Cell division</keyword>
<keyword evidence="1" id="KW-0131">Cell cycle</keyword>
<dbReference type="KEGG" id="ngf:FRF71_12550"/>
<reference evidence="1 2" key="1">
    <citation type="journal article" date="2013" name="J. Microbiol. Biotechnol.">
        <title>Novosphingobium ginsenosidimutans sp. nov., with the ability to convert ginsenoside.</title>
        <authorList>
            <person name="Kim J.K."/>
            <person name="He D."/>
            <person name="Liu Q.M."/>
            <person name="Park H.Y."/>
            <person name="Jung M.S."/>
            <person name="Yoon M.H."/>
            <person name="Kim S.C."/>
            <person name="Im W.T."/>
        </authorList>
    </citation>
    <scope>NUCLEOTIDE SEQUENCE [LARGE SCALE GENOMIC DNA]</scope>
    <source>
        <strain evidence="1 2">FW-6</strain>
    </source>
</reference>
<dbReference type="AlphaFoldDB" id="A0A5B8S5M7"/>
<dbReference type="InterPro" id="IPR007838">
    <property type="entry name" value="Cell_div_ZapA-like"/>
</dbReference>
<evidence type="ECO:0000313" key="1">
    <source>
        <dbReference type="EMBL" id="QEA16889.1"/>
    </source>
</evidence>
<dbReference type="Gene3D" id="3.30.160.880">
    <property type="entry name" value="Cell division protein ZapA protomer, N-terminal domain"/>
    <property type="match status" value="1"/>
</dbReference>
<dbReference type="OrthoDB" id="9797575at2"/>
<dbReference type="InterPro" id="IPR036192">
    <property type="entry name" value="Cell_div_ZapA-like_sf"/>
</dbReference>
<dbReference type="InterPro" id="IPR042233">
    <property type="entry name" value="Cell_div_ZapA_N"/>
</dbReference>
<dbReference type="GO" id="GO:0051301">
    <property type="term" value="P:cell division"/>
    <property type="evidence" value="ECO:0007669"/>
    <property type="project" value="UniProtKB-KW"/>
</dbReference>
<dbReference type="Pfam" id="PF05164">
    <property type="entry name" value="ZapA"/>
    <property type="match status" value="1"/>
</dbReference>
<evidence type="ECO:0000313" key="2">
    <source>
        <dbReference type="Proteomes" id="UP000321172"/>
    </source>
</evidence>
<proteinExistence type="predicted"/>
<sequence length="101" mass="10340">MSNITLSIGGRNYTVACAAGEEGHVMGLGQAIDAKIQSMGAAGTNETRQLLFAALLLADEVHESKSAKRSSAPAPALDDSQAERLEAIAAKLEACALALEG</sequence>
<accession>A0A5B8S5M7</accession>
<keyword evidence="2" id="KW-1185">Reference proteome</keyword>
<protein>
    <submittedName>
        <fullName evidence="1">Cell division protein ZapA</fullName>
    </submittedName>
</protein>
<dbReference type="Proteomes" id="UP000321172">
    <property type="component" value="Chromosome"/>
</dbReference>